<evidence type="ECO:0000313" key="3">
    <source>
        <dbReference type="Proteomes" id="UP000195437"/>
    </source>
</evidence>
<accession>A0A1Y0ILE3</accession>
<dbReference type="CDD" id="cd00093">
    <property type="entry name" value="HTH_XRE"/>
    <property type="match status" value="1"/>
</dbReference>
<evidence type="ECO:0000259" key="1">
    <source>
        <dbReference type="PROSITE" id="PS50943"/>
    </source>
</evidence>
<feature type="domain" description="HTH cro/C1-type" evidence="1">
    <location>
        <begin position="32"/>
        <end position="85"/>
    </location>
</feature>
<dbReference type="AlphaFoldDB" id="A0A1Y0ILE3"/>
<dbReference type="Gene3D" id="1.10.260.40">
    <property type="entry name" value="lambda repressor-like DNA-binding domains"/>
    <property type="match status" value="1"/>
</dbReference>
<dbReference type="KEGG" id="tum:CBW65_10270"/>
<evidence type="ECO:0000313" key="2">
    <source>
        <dbReference type="EMBL" id="ARU61341.1"/>
    </source>
</evidence>
<organism evidence="2 3">
    <name type="scientific">Tumebacillus avium</name>
    <dbReference type="NCBI Taxonomy" id="1903704"/>
    <lineage>
        <taxon>Bacteria</taxon>
        <taxon>Bacillati</taxon>
        <taxon>Bacillota</taxon>
        <taxon>Bacilli</taxon>
        <taxon>Bacillales</taxon>
        <taxon>Alicyclobacillaceae</taxon>
        <taxon>Tumebacillus</taxon>
    </lineage>
</organism>
<protein>
    <recommendedName>
        <fullName evidence="1">HTH cro/C1-type domain-containing protein</fullName>
    </recommendedName>
</protein>
<dbReference type="EMBL" id="CP021434">
    <property type="protein sequence ID" value="ARU61341.1"/>
    <property type="molecule type" value="Genomic_DNA"/>
</dbReference>
<dbReference type="InterPro" id="IPR010982">
    <property type="entry name" value="Lambda_DNA-bd_dom_sf"/>
</dbReference>
<sequence length="98" mass="10985">MDEWNEILSEITALNEIEKKEIQFVADLVAALTERRKRLDMSQRDLAEKCGVKQPMIARIESGASIPRLDTLFKLAFALGLTDFQLVFNDETAAALAS</sequence>
<name>A0A1Y0ILE3_9BACL</name>
<dbReference type="InterPro" id="IPR001387">
    <property type="entry name" value="Cro/C1-type_HTH"/>
</dbReference>
<dbReference type="Pfam" id="PF01381">
    <property type="entry name" value="HTH_3"/>
    <property type="match status" value="1"/>
</dbReference>
<dbReference type="SUPFAM" id="SSF47413">
    <property type="entry name" value="lambda repressor-like DNA-binding domains"/>
    <property type="match status" value="1"/>
</dbReference>
<dbReference type="PROSITE" id="PS50943">
    <property type="entry name" value="HTH_CROC1"/>
    <property type="match status" value="1"/>
</dbReference>
<proteinExistence type="predicted"/>
<dbReference type="SMART" id="SM00530">
    <property type="entry name" value="HTH_XRE"/>
    <property type="match status" value="1"/>
</dbReference>
<dbReference type="OrthoDB" id="9781521at2"/>
<dbReference type="GO" id="GO:0003677">
    <property type="term" value="F:DNA binding"/>
    <property type="evidence" value="ECO:0007669"/>
    <property type="project" value="InterPro"/>
</dbReference>
<reference evidence="3" key="1">
    <citation type="submission" date="2017-05" db="EMBL/GenBank/DDBJ databases">
        <authorList>
            <person name="Sung H."/>
        </authorList>
    </citation>
    <scope>NUCLEOTIDE SEQUENCE [LARGE SCALE GENOMIC DNA]</scope>
    <source>
        <strain evidence="3">AR23208</strain>
    </source>
</reference>
<keyword evidence="3" id="KW-1185">Reference proteome</keyword>
<gene>
    <name evidence="2" type="ORF">CBW65_10270</name>
</gene>
<dbReference type="RefSeq" id="WP_087456720.1">
    <property type="nucleotide sequence ID" value="NZ_CP021434.1"/>
</dbReference>
<dbReference type="Proteomes" id="UP000195437">
    <property type="component" value="Chromosome"/>
</dbReference>